<sequence length="304" mass="33554">MADDDYYKILGVPRDADENALKKAYRKLAIKYHPDKNPDDPSAEEKFKNIAEAYDVLSDKEKRAAYDRFGKDGAKAAEQGASMPRGGMDQRRAQEVFSMFFGSDDPFAAFGEMPGGVRIQVMGGDMFPRRRPPPQRFDKLPRGATVILRGLVGAAEKNDDIGRIREYNDRGRYVVELEDSGETLAVKPENLTQILKGVRLVGITTDPNLNGKSGTLIGQRTAPGGGQRFIVHVTTTKQTVSVKQDNLLLPKSALVTIVGVQSKPHLNGKQGTVLTWDSAAQRYTVQMSSTDHLKLKKDNVHLPN</sequence>
<dbReference type="EMBL" id="JAQMWT010000407">
    <property type="protein sequence ID" value="KAJ8601720.1"/>
    <property type="molecule type" value="Genomic_DNA"/>
</dbReference>
<dbReference type="GO" id="GO:0051082">
    <property type="term" value="F:unfolded protein binding"/>
    <property type="evidence" value="ECO:0007669"/>
    <property type="project" value="TreeGrafter"/>
</dbReference>
<evidence type="ECO:0000256" key="1">
    <source>
        <dbReference type="ARBA" id="ARBA00023186"/>
    </source>
</evidence>
<accession>A0AAD7UCE8</accession>
<dbReference type="PANTHER" id="PTHR43948">
    <property type="entry name" value="DNAJ HOMOLOG SUBFAMILY B"/>
    <property type="match status" value="1"/>
</dbReference>
<reference evidence="3" key="1">
    <citation type="submission" date="2023-01" db="EMBL/GenBank/DDBJ databases">
        <title>Metagenome sequencing of chrysophaentin producing Chrysophaeum taylorii.</title>
        <authorList>
            <person name="Davison J."/>
            <person name="Bewley C."/>
        </authorList>
    </citation>
    <scope>NUCLEOTIDE SEQUENCE</scope>
    <source>
        <strain evidence="3">NIES-1699</strain>
    </source>
</reference>
<name>A0AAD7UCE8_9STRA</name>
<dbReference type="GO" id="GO:0005737">
    <property type="term" value="C:cytoplasm"/>
    <property type="evidence" value="ECO:0007669"/>
    <property type="project" value="TreeGrafter"/>
</dbReference>
<proteinExistence type="predicted"/>
<dbReference type="SUPFAM" id="SSF46565">
    <property type="entry name" value="Chaperone J-domain"/>
    <property type="match status" value="1"/>
</dbReference>
<dbReference type="GO" id="GO:0005634">
    <property type="term" value="C:nucleus"/>
    <property type="evidence" value="ECO:0007669"/>
    <property type="project" value="TreeGrafter"/>
</dbReference>
<dbReference type="InterPro" id="IPR018253">
    <property type="entry name" value="DnaJ_domain_CS"/>
</dbReference>
<dbReference type="InterPro" id="IPR036869">
    <property type="entry name" value="J_dom_sf"/>
</dbReference>
<gene>
    <name evidence="3" type="ORF">CTAYLR_003198</name>
</gene>
<dbReference type="SMART" id="SM00271">
    <property type="entry name" value="DnaJ"/>
    <property type="match status" value="1"/>
</dbReference>
<dbReference type="Proteomes" id="UP001230188">
    <property type="component" value="Unassembled WGS sequence"/>
</dbReference>
<comment type="caution">
    <text evidence="3">The sequence shown here is derived from an EMBL/GenBank/DDBJ whole genome shotgun (WGS) entry which is preliminary data.</text>
</comment>
<dbReference type="PRINTS" id="PR00625">
    <property type="entry name" value="JDOMAIN"/>
</dbReference>
<keyword evidence="1" id="KW-0143">Chaperone</keyword>
<dbReference type="CDD" id="cd06257">
    <property type="entry name" value="DnaJ"/>
    <property type="match status" value="1"/>
</dbReference>
<dbReference type="PANTHER" id="PTHR43948:SF10">
    <property type="entry name" value="MRJ, ISOFORM E"/>
    <property type="match status" value="1"/>
</dbReference>
<dbReference type="GO" id="GO:0044183">
    <property type="term" value="F:protein folding chaperone"/>
    <property type="evidence" value="ECO:0007669"/>
    <property type="project" value="TreeGrafter"/>
</dbReference>
<evidence type="ECO:0000313" key="3">
    <source>
        <dbReference type="EMBL" id="KAJ8601720.1"/>
    </source>
</evidence>
<organism evidence="3 4">
    <name type="scientific">Chrysophaeum taylorii</name>
    <dbReference type="NCBI Taxonomy" id="2483200"/>
    <lineage>
        <taxon>Eukaryota</taxon>
        <taxon>Sar</taxon>
        <taxon>Stramenopiles</taxon>
        <taxon>Ochrophyta</taxon>
        <taxon>Pelagophyceae</taxon>
        <taxon>Pelagomonadales</taxon>
        <taxon>Pelagomonadaceae</taxon>
        <taxon>Chrysophaeum</taxon>
    </lineage>
</organism>
<dbReference type="PROSITE" id="PS50076">
    <property type="entry name" value="DNAJ_2"/>
    <property type="match status" value="1"/>
</dbReference>
<dbReference type="InterPro" id="IPR001623">
    <property type="entry name" value="DnaJ_domain"/>
</dbReference>
<dbReference type="GO" id="GO:0051087">
    <property type="term" value="F:protein-folding chaperone binding"/>
    <property type="evidence" value="ECO:0007669"/>
    <property type="project" value="TreeGrafter"/>
</dbReference>
<protein>
    <recommendedName>
        <fullName evidence="2">J domain-containing protein</fullName>
    </recommendedName>
</protein>
<evidence type="ECO:0000259" key="2">
    <source>
        <dbReference type="PROSITE" id="PS50076"/>
    </source>
</evidence>
<dbReference type="PROSITE" id="PS00636">
    <property type="entry name" value="DNAJ_1"/>
    <property type="match status" value="1"/>
</dbReference>
<feature type="domain" description="J" evidence="2">
    <location>
        <begin position="5"/>
        <end position="70"/>
    </location>
</feature>
<keyword evidence="4" id="KW-1185">Reference proteome</keyword>
<dbReference type="AlphaFoldDB" id="A0AAD7UCE8"/>
<dbReference type="Gene3D" id="1.10.287.110">
    <property type="entry name" value="DnaJ domain"/>
    <property type="match status" value="1"/>
</dbReference>
<dbReference type="FunFam" id="1.10.287.110:FF:000034">
    <property type="entry name" value="Chaperone protein DnaJ"/>
    <property type="match status" value="1"/>
</dbReference>
<dbReference type="Pfam" id="PF00226">
    <property type="entry name" value="DnaJ"/>
    <property type="match status" value="1"/>
</dbReference>
<evidence type="ECO:0000313" key="4">
    <source>
        <dbReference type="Proteomes" id="UP001230188"/>
    </source>
</evidence>